<evidence type="ECO:0000313" key="1">
    <source>
        <dbReference type="EMBL" id="KAJ9649882.1"/>
    </source>
</evidence>
<dbReference type="EMBL" id="JAPDRL010000787">
    <property type="protein sequence ID" value="KAJ9649882.1"/>
    <property type="molecule type" value="Genomic_DNA"/>
</dbReference>
<reference evidence="1" key="1">
    <citation type="submission" date="2022-10" db="EMBL/GenBank/DDBJ databases">
        <title>Culturing micro-colonial fungi from biological soil crusts in the Mojave desert and describing Neophaeococcomyces mojavensis, and introducing the new genera and species Taxawa tesnikishii.</title>
        <authorList>
            <person name="Kurbessoian T."/>
            <person name="Stajich J.E."/>
        </authorList>
    </citation>
    <scope>NUCLEOTIDE SEQUENCE</scope>
    <source>
        <strain evidence="1">TK_1</strain>
    </source>
</reference>
<keyword evidence="2" id="KW-1185">Reference proteome</keyword>
<sequence>MIRRGLATATTTDRFTGEFTDCAPFRISKEEWQLLADTEEFLAPFQEATKDTEGDNVTLDQMLQTLDFLRSHYTDCWNKFASRPVLNAAITTSWYAFDK</sequence>
<name>A0ABQ9NHC0_9PEZI</name>
<accession>A0ABQ9NHC0</accession>
<proteinExistence type="predicted"/>
<gene>
    <name evidence="1" type="ORF">H2201_009326</name>
</gene>
<evidence type="ECO:0000313" key="2">
    <source>
        <dbReference type="Proteomes" id="UP001172684"/>
    </source>
</evidence>
<protein>
    <submittedName>
        <fullName evidence="1">Uncharacterized protein</fullName>
    </submittedName>
</protein>
<comment type="caution">
    <text evidence="1">The sequence shown here is derived from an EMBL/GenBank/DDBJ whole genome shotgun (WGS) entry which is preliminary data.</text>
</comment>
<organism evidence="1 2">
    <name type="scientific">Coniosporium apollinis</name>
    <dbReference type="NCBI Taxonomy" id="61459"/>
    <lineage>
        <taxon>Eukaryota</taxon>
        <taxon>Fungi</taxon>
        <taxon>Dikarya</taxon>
        <taxon>Ascomycota</taxon>
        <taxon>Pezizomycotina</taxon>
        <taxon>Dothideomycetes</taxon>
        <taxon>Dothideomycetes incertae sedis</taxon>
        <taxon>Coniosporium</taxon>
    </lineage>
</organism>
<feature type="non-terminal residue" evidence="1">
    <location>
        <position position="99"/>
    </location>
</feature>
<dbReference type="Proteomes" id="UP001172684">
    <property type="component" value="Unassembled WGS sequence"/>
</dbReference>